<protein>
    <submittedName>
        <fullName evidence="2">Uncharacterized protein</fullName>
    </submittedName>
</protein>
<dbReference type="GeneID" id="62680275"/>
<dbReference type="KEGG" id="vg:62680275"/>
<evidence type="ECO:0000256" key="1">
    <source>
        <dbReference type="SAM" id="Coils"/>
    </source>
</evidence>
<keyword evidence="3" id="KW-1185">Reference proteome</keyword>
<dbReference type="Proteomes" id="UP000383418">
    <property type="component" value="Segment"/>
</dbReference>
<sequence length="124" mass="13513">MNKVLIGILLAQLAATAFLWHEAKEAREAQQDTLHKLQEQAQETEKANLNAKVLGDRLDALDGSLGALLKGVHNLNKDTSTRLRALETITQELGDTDESFACLHRAVPAGLDRLLREPAAAQGH</sequence>
<keyword evidence="1" id="KW-0175">Coiled coil</keyword>
<name>A0A5Q2UAC1_9CAUD</name>
<evidence type="ECO:0000313" key="3">
    <source>
        <dbReference type="Proteomes" id="UP000383418"/>
    </source>
</evidence>
<reference evidence="2 3" key="1">
    <citation type="submission" date="2019-09" db="EMBL/GenBank/DDBJ databases">
        <title>Phages that infect the bacterial plant pathogen.</title>
        <authorList>
            <person name="Lightbourn L."/>
            <person name="Amarillas L."/>
            <person name="Estrada M."/>
            <person name="Leon R."/>
            <person name="Figueroa L."/>
        </authorList>
    </citation>
    <scope>NUCLEOTIDE SEQUENCE [LARGE SCALE GENOMIC DNA]</scope>
</reference>
<feature type="coiled-coil region" evidence="1">
    <location>
        <begin position="20"/>
        <end position="54"/>
    </location>
</feature>
<dbReference type="RefSeq" id="YP_009997757.1">
    <property type="nucleotide sequence ID" value="NC_052977.1"/>
</dbReference>
<proteinExistence type="predicted"/>
<organism evidence="2 3">
    <name type="scientific">Bacteriophage Phobos</name>
    <dbReference type="NCBI Taxonomy" id="2662138"/>
    <lineage>
        <taxon>Viruses</taxon>
        <taxon>Duplodnaviria</taxon>
        <taxon>Heunggongvirae</taxon>
        <taxon>Uroviricota</taxon>
        <taxon>Caudoviricetes</taxon>
        <taxon>Casjensviridae</taxon>
        <taxon>Phobosvirus</taxon>
        <taxon>Phobosvirus phobos</taxon>
    </lineage>
</organism>
<dbReference type="EMBL" id="MN478374">
    <property type="protein sequence ID" value="QGH44974.1"/>
    <property type="molecule type" value="Genomic_DNA"/>
</dbReference>
<accession>A0A5Q2UAC1</accession>
<evidence type="ECO:0000313" key="2">
    <source>
        <dbReference type="EMBL" id="QGH44974.1"/>
    </source>
</evidence>